<evidence type="ECO:0000256" key="1">
    <source>
        <dbReference type="SAM" id="MobiDB-lite"/>
    </source>
</evidence>
<feature type="region of interest" description="Disordered" evidence="1">
    <location>
        <begin position="78"/>
        <end position="108"/>
    </location>
</feature>
<dbReference type="PANTHER" id="PTHR47592">
    <property type="entry name" value="PBF68 PROTEIN"/>
    <property type="match status" value="1"/>
</dbReference>
<dbReference type="PANTHER" id="PTHR47592:SF29">
    <property type="entry name" value="ZINC FINGER, CCHC-TYPE"/>
    <property type="match status" value="1"/>
</dbReference>
<name>A0ABQ5D730_9ASTR</name>
<accession>A0ABQ5D730</accession>
<evidence type="ECO:0000313" key="2">
    <source>
        <dbReference type="EMBL" id="GJT34093.1"/>
    </source>
</evidence>
<evidence type="ECO:0000313" key="3">
    <source>
        <dbReference type="Proteomes" id="UP001151760"/>
    </source>
</evidence>
<keyword evidence="3" id="KW-1185">Reference proteome</keyword>
<sequence>MAVLTTSRCPSIIKSTIHQSSSTPSQLANPIRAFTRPSLAHSGHIGCIGLDIYGPIEVFLLGRVSAFASLHGDQVVQGKGKGPASGVVASPTQEAKGPAGQRQGATVASKGASTLMMTDIRLYEYSQTFGPQKYLEHEDNFSTEGKSENASELQRFLRRHLDTYKDKAELLALLSTRIAVAILLSFTYAKAISGPYAKYMAEDASSKKFVVSNFTNYKVTDSRLVLEQYNELLGILRRFTQHKMNMDEAIQDSDKPKGNNVAGTSVVNMVEHNNSYRHKGFGGWFIQLTERMMMCNQMFKLNIVNDNIASAFMSTSKLNDSILCHARLGNVHFKRMQDMS</sequence>
<dbReference type="Proteomes" id="UP001151760">
    <property type="component" value="Unassembled WGS sequence"/>
</dbReference>
<organism evidence="2 3">
    <name type="scientific">Tanacetum coccineum</name>
    <dbReference type="NCBI Taxonomy" id="301880"/>
    <lineage>
        <taxon>Eukaryota</taxon>
        <taxon>Viridiplantae</taxon>
        <taxon>Streptophyta</taxon>
        <taxon>Embryophyta</taxon>
        <taxon>Tracheophyta</taxon>
        <taxon>Spermatophyta</taxon>
        <taxon>Magnoliopsida</taxon>
        <taxon>eudicotyledons</taxon>
        <taxon>Gunneridae</taxon>
        <taxon>Pentapetalae</taxon>
        <taxon>asterids</taxon>
        <taxon>campanulids</taxon>
        <taxon>Asterales</taxon>
        <taxon>Asteraceae</taxon>
        <taxon>Asteroideae</taxon>
        <taxon>Anthemideae</taxon>
        <taxon>Anthemidinae</taxon>
        <taxon>Tanacetum</taxon>
    </lineage>
</organism>
<protein>
    <submittedName>
        <fullName evidence="2">Uncharacterized protein</fullName>
    </submittedName>
</protein>
<gene>
    <name evidence="2" type="ORF">Tco_0924512</name>
</gene>
<reference evidence="2" key="2">
    <citation type="submission" date="2022-01" db="EMBL/GenBank/DDBJ databases">
        <authorList>
            <person name="Yamashiro T."/>
            <person name="Shiraishi A."/>
            <person name="Satake H."/>
            <person name="Nakayama K."/>
        </authorList>
    </citation>
    <scope>NUCLEOTIDE SEQUENCE</scope>
</reference>
<proteinExistence type="predicted"/>
<reference evidence="2" key="1">
    <citation type="journal article" date="2022" name="Int. J. Mol. Sci.">
        <title>Draft Genome of Tanacetum Coccineum: Genomic Comparison of Closely Related Tanacetum-Family Plants.</title>
        <authorList>
            <person name="Yamashiro T."/>
            <person name="Shiraishi A."/>
            <person name="Nakayama K."/>
            <person name="Satake H."/>
        </authorList>
    </citation>
    <scope>NUCLEOTIDE SEQUENCE</scope>
</reference>
<comment type="caution">
    <text evidence="2">The sequence shown here is derived from an EMBL/GenBank/DDBJ whole genome shotgun (WGS) entry which is preliminary data.</text>
</comment>
<dbReference type="EMBL" id="BQNB010014933">
    <property type="protein sequence ID" value="GJT34093.1"/>
    <property type="molecule type" value="Genomic_DNA"/>
</dbReference>